<gene>
    <name evidence="1" type="ORF">T05_10217</name>
</gene>
<evidence type="ECO:0000313" key="1">
    <source>
        <dbReference type="EMBL" id="KRX37427.1"/>
    </source>
</evidence>
<sequence>MPQYSMYLSTSSFVWDSTALMAASLSSTSRAQGLEKSGCPSTRVLTNKSFEAPSWLGPQCHFSPFRVSS</sequence>
<dbReference type="EMBL" id="JYDJ01000310">
    <property type="protein sequence ID" value="KRX37427.1"/>
    <property type="molecule type" value="Genomic_DNA"/>
</dbReference>
<dbReference type="Proteomes" id="UP000055048">
    <property type="component" value="Unassembled WGS sequence"/>
</dbReference>
<name>A0A0V0TFW7_9BILA</name>
<organism evidence="1 2">
    <name type="scientific">Trichinella murrelli</name>
    <dbReference type="NCBI Taxonomy" id="144512"/>
    <lineage>
        <taxon>Eukaryota</taxon>
        <taxon>Metazoa</taxon>
        <taxon>Ecdysozoa</taxon>
        <taxon>Nematoda</taxon>
        <taxon>Enoplea</taxon>
        <taxon>Dorylaimia</taxon>
        <taxon>Trichinellida</taxon>
        <taxon>Trichinellidae</taxon>
        <taxon>Trichinella</taxon>
    </lineage>
</organism>
<dbReference type="AlphaFoldDB" id="A0A0V0TFW7"/>
<reference evidence="1 2" key="1">
    <citation type="submission" date="2015-01" db="EMBL/GenBank/DDBJ databases">
        <title>Evolution of Trichinella species and genotypes.</title>
        <authorList>
            <person name="Korhonen P.K."/>
            <person name="Edoardo P."/>
            <person name="Giuseppe L.R."/>
            <person name="Gasser R.B."/>
        </authorList>
    </citation>
    <scope>NUCLEOTIDE SEQUENCE [LARGE SCALE GENOMIC DNA]</scope>
    <source>
        <strain evidence="1">ISS417</strain>
    </source>
</reference>
<proteinExistence type="predicted"/>
<accession>A0A0V0TFW7</accession>
<comment type="caution">
    <text evidence="1">The sequence shown here is derived from an EMBL/GenBank/DDBJ whole genome shotgun (WGS) entry which is preliminary data.</text>
</comment>
<keyword evidence="2" id="KW-1185">Reference proteome</keyword>
<protein>
    <submittedName>
        <fullName evidence="1">Uncharacterized protein</fullName>
    </submittedName>
</protein>
<evidence type="ECO:0000313" key="2">
    <source>
        <dbReference type="Proteomes" id="UP000055048"/>
    </source>
</evidence>